<dbReference type="InterPro" id="IPR005101">
    <property type="entry name" value="Cryptochr/Photolyase_FAD-bd"/>
</dbReference>
<evidence type="ECO:0000313" key="10">
    <source>
        <dbReference type="EMBL" id="MFC6440674.1"/>
    </source>
</evidence>
<dbReference type="PANTHER" id="PTHR11455:SF9">
    <property type="entry name" value="CRYPTOCHROME CIRCADIAN CLOCK 5 ISOFORM X1"/>
    <property type="match status" value="1"/>
</dbReference>
<feature type="region of interest" description="Disordered" evidence="8">
    <location>
        <begin position="473"/>
        <end position="504"/>
    </location>
</feature>
<keyword evidence="5 7" id="KW-0274">FAD</keyword>
<dbReference type="Pfam" id="PF03441">
    <property type="entry name" value="FAD_binding_7"/>
    <property type="match status" value="1"/>
</dbReference>
<evidence type="ECO:0000256" key="2">
    <source>
        <dbReference type="ARBA" id="ARBA00001974"/>
    </source>
</evidence>
<dbReference type="InterPro" id="IPR002081">
    <property type="entry name" value="Cryptochrome/DNA_photolyase_1"/>
</dbReference>
<organism evidence="10 11">
    <name type="scientific">Pseudobowmanella zhangzhouensis</name>
    <dbReference type="NCBI Taxonomy" id="1537679"/>
    <lineage>
        <taxon>Bacteria</taxon>
        <taxon>Pseudomonadati</taxon>
        <taxon>Pseudomonadota</taxon>
        <taxon>Gammaproteobacteria</taxon>
        <taxon>Alteromonadales</taxon>
        <taxon>Alteromonadaceae</taxon>
    </lineage>
</organism>
<dbReference type="Gene3D" id="1.25.40.80">
    <property type="match status" value="1"/>
</dbReference>
<evidence type="ECO:0000256" key="6">
    <source>
        <dbReference type="ARBA" id="ARBA00022991"/>
    </source>
</evidence>
<dbReference type="PRINTS" id="PR00147">
    <property type="entry name" value="DNAPHOTLYASE"/>
</dbReference>
<protein>
    <submittedName>
        <fullName evidence="10">FAD-binding domain-containing protein</fullName>
    </submittedName>
</protein>
<name>A0ABW1XPS8_9ALTE</name>
<dbReference type="InterPro" id="IPR036134">
    <property type="entry name" value="Crypto/Photolyase_FAD-like_sf"/>
</dbReference>
<accession>A0ABW1XPS8</accession>
<dbReference type="PROSITE" id="PS51645">
    <property type="entry name" value="PHR_CRY_ALPHA_BETA"/>
    <property type="match status" value="1"/>
</dbReference>
<comment type="cofactor">
    <cofactor evidence="1">
        <name>(6R)-5,10-methylene-5,6,7,8-tetrahydrofolate</name>
        <dbReference type="ChEBI" id="CHEBI:15636"/>
    </cofactor>
</comment>
<keyword evidence="6 7" id="KW-0157">Chromophore</keyword>
<reference evidence="11" key="1">
    <citation type="journal article" date="2019" name="Int. J. Syst. Evol. Microbiol.">
        <title>The Global Catalogue of Microorganisms (GCM) 10K type strain sequencing project: providing services to taxonomists for standard genome sequencing and annotation.</title>
        <authorList>
            <consortium name="The Broad Institute Genomics Platform"/>
            <consortium name="The Broad Institute Genome Sequencing Center for Infectious Disease"/>
            <person name="Wu L."/>
            <person name="Ma J."/>
        </authorList>
    </citation>
    <scope>NUCLEOTIDE SEQUENCE [LARGE SCALE GENOMIC DNA]</scope>
    <source>
        <strain evidence="11">CGMCC 1.16031</strain>
    </source>
</reference>
<evidence type="ECO:0000313" key="11">
    <source>
        <dbReference type="Proteomes" id="UP001596364"/>
    </source>
</evidence>
<keyword evidence="4 7" id="KW-0285">Flavoprotein</keyword>
<evidence type="ECO:0000256" key="7">
    <source>
        <dbReference type="RuleBase" id="RU004182"/>
    </source>
</evidence>
<gene>
    <name evidence="10" type="ORF">ACFP85_11020</name>
</gene>
<dbReference type="PROSITE" id="PS00394">
    <property type="entry name" value="DNA_PHOTOLYASES_1_1"/>
    <property type="match status" value="1"/>
</dbReference>
<comment type="similarity">
    <text evidence="7">Belongs to the DNA photolyase family.</text>
</comment>
<evidence type="ECO:0000256" key="3">
    <source>
        <dbReference type="ARBA" id="ARBA00005862"/>
    </source>
</evidence>
<evidence type="ECO:0000256" key="5">
    <source>
        <dbReference type="ARBA" id="ARBA00022827"/>
    </source>
</evidence>
<evidence type="ECO:0000256" key="1">
    <source>
        <dbReference type="ARBA" id="ARBA00001932"/>
    </source>
</evidence>
<dbReference type="SUPFAM" id="SSF48173">
    <property type="entry name" value="Cryptochrome/photolyase FAD-binding domain"/>
    <property type="match status" value="1"/>
</dbReference>
<feature type="domain" description="Photolyase/cryptochrome alpha/beta" evidence="9">
    <location>
        <begin position="1"/>
        <end position="132"/>
    </location>
</feature>
<dbReference type="Gene3D" id="3.40.50.620">
    <property type="entry name" value="HUPs"/>
    <property type="match status" value="1"/>
</dbReference>
<dbReference type="InterPro" id="IPR018394">
    <property type="entry name" value="DNA_photolyase_1_CS_C"/>
</dbReference>
<evidence type="ECO:0000259" key="9">
    <source>
        <dbReference type="PROSITE" id="PS51645"/>
    </source>
</evidence>
<keyword evidence="11" id="KW-1185">Reference proteome</keyword>
<comment type="caution">
    <text evidence="10">The sequence shown here is derived from an EMBL/GenBank/DDBJ whole genome shotgun (WGS) entry which is preliminary data.</text>
</comment>
<dbReference type="SUPFAM" id="SSF52425">
    <property type="entry name" value="Cryptochrome/photolyase, N-terminal domain"/>
    <property type="match status" value="1"/>
</dbReference>
<dbReference type="InterPro" id="IPR036155">
    <property type="entry name" value="Crypto/Photolyase_N_sf"/>
</dbReference>
<feature type="compositionally biased region" description="Polar residues" evidence="8">
    <location>
        <begin position="488"/>
        <end position="504"/>
    </location>
</feature>
<dbReference type="Pfam" id="PF00875">
    <property type="entry name" value="DNA_photolyase"/>
    <property type="match status" value="1"/>
</dbReference>
<dbReference type="InterPro" id="IPR014729">
    <property type="entry name" value="Rossmann-like_a/b/a_fold"/>
</dbReference>
<comment type="cofactor">
    <cofactor evidence="2">
        <name>FAD</name>
        <dbReference type="ChEBI" id="CHEBI:57692"/>
    </cofactor>
</comment>
<proteinExistence type="inferred from homology"/>
<dbReference type="InterPro" id="IPR006050">
    <property type="entry name" value="DNA_photolyase_N"/>
</dbReference>
<comment type="similarity">
    <text evidence="3">Belongs to the DNA photolyase class-1 family.</text>
</comment>
<evidence type="ECO:0000256" key="8">
    <source>
        <dbReference type="SAM" id="MobiDB-lite"/>
    </source>
</evidence>
<dbReference type="RefSeq" id="WP_131259631.1">
    <property type="nucleotide sequence ID" value="NZ_JBHSUS010000001.1"/>
</dbReference>
<feature type="compositionally biased region" description="Basic residues" evidence="8">
    <location>
        <begin position="473"/>
        <end position="487"/>
    </location>
</feature>
<dbReference type="EMBL" id="JBHSUS010000001">
    <property type="protein sequence ID" value="MFC6440674.1"/>
    <property type="molecule type" value="Genomic_DNA"/>
</dbReference>
<dbReference type="Gene3D" id="1.10.579.10">
    <property type="entry name" value="DNA Cyclobutane Dipyrimidine Photolyase, subunit A, domain 3"/>
    <property type="match status" value="1"/>
</dbReference>
<dbReference type="PANTHER" id="PTHR11455">
    <property type="entry name" value="CRYPTOCHROME"/>
    <property type="match status" value="1"/>
</dbReference>
<evidence type="ECO:0000256" key="4">
    <source>
        <dbReference type="ARBA" id="ARBA00022630"/>
    </source>
</evidence>
<sequence length="504" mass="58645">MLQVVWLKRDLRLDDHSALHAAASAGAPVVLLYVAEPSLWQQPDTSLRHWQFVREALSNLNKQTQRYYGVQIACCFGEIDQALDRLYQQFGQFSLHSHQEHGTEFTYQRDKQVKHWCRQRQITWREYAQFGVRRPNPERDSWADAWHDFMSQPCLAKPETLTSVWPTSFLSVSALPRQLGFEQKTTLQRQQGGETVAQQVLQHFLAQRGRDYHAAISYPLRAQHSCTRLSPYLAYGCISVRRTVETITDAMQETRDSMWHKALSAVISRFWWHCHFIQKLEDDVTMAERNLHPAFDTLGKAQSNEFLVRWQQGHTGWPLVDAAMRSVNQTGWLNFRLRAMLISIASYPLWLHWREPALHLARQFTDYEPGIHFPQVQMQAGTTGINIPRMYNPLTQAQKLDPRGEFIRRWVPELKQVPDSWLHQPWLMPKNQQKNAGCEIDIDYPAPCVDFEQACRAARKAYAGLRDSHFKHTAQHIGQRHGSRRRNSMQSSTAAVHNQLSLFD</sequence>
<dbReference type="Proteomes" id="UP001596364">
    <property type="component" value="Unassembled WGS sequence"/>
</dbReference>